<sequence>MIRPGISPSSYPNVGLIDLTPLKQAVITDEIRIAVVRWACAQKLSQTVLNEWVPPVSRWSSSGIAVLRIAGRCLHYPQPRIV</sequence>
<dbReference type="AlphaFoldDB" id="A0A1R1Y7U5"/>
<comment type="caution">
    <text evidence="1">The sequence shown here is derived from an EMBL/GenBank/DDBJ whole genome shotgun (WGS) entry which is preliminary data.</text>
</comment>
<evidence type="ECO:0000313" key="1">
    <source>
        <dbReference type="EMBL" id="OMJ22933.1"/>
    </source>
</evidence>
<organism evidence="1 2">
    <name type="scientific">Smittium culicis</name>
    <dbReference type="NCBI Taxonomy" id="133412"/>
    <lineage>
        <taxon>Eukaryota</taxon>
        <taxon>Fungi</taxon>
        <taxon>Fungi incertae sedis</taxon>
        <taxon>Zoopagomycota</taxon>
        <taxon>Kickxellomycotina</taxon>
        <taxon>Harpellomycetes</taxon>
        <taxon>Harpellales</taxon>
        <taxon>Legeriomycetaceae</taxon>
        <taxon>Smittium</taxon>
    </lineage>
</organism>
<dbReference type="EMBL" id="LSSM01002133">
    <property type="protein sequence ID" value="OMJ22933.1"/>
    <property type="molecule type" value="Genomic_DNA"/>
</dbReference>
<reference evidence="2" key="1">
    <citation type="submission" date="2017-01" db="EMBL/GenBank/DDBJ databases">
        <authorList>
            <person name="Wang Y."/>
            <person name="White M."/>
            <person name="Kvist S."/>
            <person name="Moncalvo J.-M."/>
        </authorList>
    </citation>
    <scope>NUCLEOTIDE SEQUENCE [LARGE SCALE GENOMIC DNA]</scope>
    <source>
        <strain evidence="2">ID-206-W2</strain>
    </source>
</reference>
<dbReference type="Proteomes" id="UP000187429">
    <property type="component" value="Unassembled WGS sequence"/>
</dbReference>
<protein>
    <submittedName>
        <fullName evidence="1">Uncharacterized protein</fullName>
    </submittedName>
</protein>
<proteinExistence type="predicted"/>
<accession>A0A1R1Y7U5</accession>
<keyword evidence="2" id="KW-1185">Reference proteome</keyword>
<name>A0A1R1Y7U5_9FUNG</name>
<gene>
    <name evidence="1" type="ORF">AYI69_g5193</name>
</gene>
<evidence type="ECO:0000313" key="2">
    <source>
        <dbReference type="Proteomes" id="UP000187429"/>
    </source>
</evidence>